<accession>A0A917HEB8</accession>
<keyword evidence="1" id="KW-0812">Transmembrane</keyword>
<evidence type="ECO:0000259" key="2">
    <source>
        <dbReference type="Pfam" id="PF22570"/>
    </source>
</evidence>
<evidence type="ECO:0000313" key="3">
    <source>
        <dbReference type="EMBL" id="GGG76115.1"/>
    </source>
</evidence>
<feature type="transmembrane region" description="Helical" evidence="1">
    <location>
        <begin position="6"/>
        <end position="23"/>
    </location>
</feature>
<evidence type="ECO:0000256" key="1">
    <source>
        <dbReference type="SAM" id="Phobius"/>
    </source>
</evidence>
<organism evidence="3 4">
    <name type="scientific">Paenibacillus radicis</name>
    <name type="common">ex Gao et al. 2016</name>
    <dbReference type="NCBI Taxonomy" id="1737354"/>
    <lineage>
        <taxon>Bacteria</taxon>
        <taxon>Bacillati</taxon>
        <taxon>Bacillota</taxon>
        <taxon>Bacilli</taxon>
        <taxon>Bacillales</taxon>
        <taxon>Paenibacillaceae</taxon>
        <taxon>Paenibacillus</taxon>
    </lineage>
</organism>
<dbReference type="EMBL" id="BMHY01000007">
    <property type="protein sequence ID" value="GGG76115.1"/>
    <property type="molecule type" value="Genomic_DNA"/>
</dbReference>
<dbReference type="Proteomes" id="UP000600247">
    <property type="component" value="Unassembled WGS sequence"/>
</dbReference>
<dbReference type="InterPro" id="IPR054331">
    <property type="entry name" value="LiaF_TM"/>
</dbReference>
<proteinExistence type="predicted"/>
<keyword evidence="4" id="KW-1185">Reference proteome</keyword>
<dbReference type="Pfam" id="PF22570">
    <property type="entry name" value="LiaF-TM"/>
    <property type="match status" value="1"/>
</dbReference>
<evidence type="ECO:0000313" key="4">
    <source>
        <dbReference type="Proteomes" id="UP000600247"/>
    </source>
</evidence>
<protein>
    <recommendedName>
        <fullName evidence="2">LiaF transmembrane domain-containing protein</fullName>
    </recommendedName>
</protein>
<name>A0A917HEB8_9BACL</name>
<gene>
    <name evidence="3" type="ORF">GCM10010918_35690</name>
</gene>
<sequence length="96" mass="10360">MDGKKVLGILLAVVGGIVVLNFIGVHIGSIIGFLFPFILIGLGVVGYRNDKKWLGGILVALGAIWLFGKYLGLILVIAAIVLIIYGVSQYRNKRSY</sequence>
<dbReference type="RefSeq" id="WP_188890561.1">
    <property type="nucleotide sequence ID" value="NZ_BMHY01000007.1"/>
</dbReference>
<keyword evidence="1" id="KW-0472">Membrane</keyword>
<comment type="caution">
    <text evidence="3">The sequence shown here is derived from an EMBL/GenBank/DDBJ whole genome shotgun (WGS) entry which is preliminary data.</text>
</comment>
<dbReference type="AlphaFoldDB" id="A0A917HEB8"/>
<feature type="domain" description="LiaF transmembrane" evidence="2">
    <location>
        <begin position="6"/>
        <end position="94"/>
    </location>
</feature>
<keyword evidence="1" id="KW-1133">Transmembrane helix</keyword>
<reference evidence="3 4" key="1">
    <citation type="journal article" date="2014" name="Int. J. Syst. Evol. Microbiol.">
        <title>Complete genome sequence of Corynebacterium casei LMG S-19264T (=DSM 44701T), isolated from a smear-ripened cheese.</title>
        <authorList>
            <consortium name="US DOE Joint Genome Institute (JGI-PGF)"/>
            <person name="Walter F."/>
            <person name="Albersmeier A."/>
            <person name="Kalinowski J."/>
            <person name="Ruckert C."/>
        </authorList>
    </citation>
    <scope>NUCLEOTIDE SEQUENCE [LARGE SCALE GENOMIC DNA]</scope>
    <source>
        <strain evidence="3 4">CGMCC 1.15286</strain>
    </source>
</reference>
<feature type="transmembrane region" description="Helical" evidence="1">
    <location>
        <begin position="53"/>
        <end position="86"/>
    </location>
</feature>